<keyword evidence="2" id="KW-1185">Reference proteome</keyword>
<dbReference type="RefSeq" id="WP_260104565.1">
    <property type="nucleotide sequence ID" value="NZ_JALXSQ010000041.1"/>
</dbReference>
<reference evidence="1 2" key="1">
    <citation type="submission" date="2022-04" db="EMBL/GenBank/DDBJ databases">
        <title>Human microbiome associated bacterial genomes.</title>
        <authorList>
            <person name="Sandstrom S."/>
            <person name="Salamzade R."/>
            <person name="Kalan L.R."/>
        </authorList>
    </citation>
    <scope>NUCLEOTIDE SEQUENCE [LARGE SCALE GENOMIC DNA]</scope>
    <source>
        <strain evidence="2">p3-SID1799</strain>
    </source>
</reference>
<accession>A0ABT2HYJ9</accession>
<sequence length="232" mass="25468">MIAEQMRQWLATGERAGRDWTDWCQALVWWACELYGHRTATYETATDALHASEIVSADPDAAPEGAIHYWQPWGEPRGHVAIALGDGRCLMASPWVDEYLGWNVGIVGVRDYSQRTGSAYVGWSYTNGENYLIPPEQRGTAAHEGDDDMTPDQAAQLAHLYGVSKPHGAAIHEIRGLVQNIARVLPGVAVDAHGAHESADIAAYLGHQLRDMSAEQLKALREQIDSRLADVA</sequence>
<dbReference type="Proteomes" id="UP001525379">
    <property type="component" value="Unassembled WGS sequence"/>
</dbReference>
<comment type="caution">
    <text evidence="1">The sequence shown here is derived from an EMBL/GenBank/DDBJ whole genome shotgun (WGS) entry which is preliminary data.</text>
</comment>
<evidence type="ECO:0000313" key="1">
    <source>
        <dbReference type="EMBL" id="MCT2043392.1"/>
    </source>
</evidence>
<proteinExistence type="predicted"/>
<gene>
    <name evidence="1" type="ORF">M3D15_08650</name>
</gene>
<dbReference type="EMBL" id="JALXSQ010000041">
    <property type="protein sequence ID" value="MCT2043392.1"/>
    <property type="molecule type" value="Genomic_DNA"/>
</dbReference>
<organism evidence="1 2">
    <name type="scientific">Pseudoclavibacter albus</name>
    <dbReference type="NCBI Taxonomy" id="272241"/>
    <lineage>
        <taxon>Bacteria</taxon>
        <taxon>Bacillati</taxon>
        <taxon>Actinomycetota</taxon>
        <taxon>Actinomycetes</taxon>
        <taxon>Micrococcales</taxon>
        <taxon>Microbacteriaceae</taxon>
        <taxon>Pseudoclavibacter</taxon>
    </lineage>
</organism>
<evidence type="ECO:0008006" key="3">
    <source>
        <dbReference type="Google" id="ProtNLM"/>
    </source>
</evidence>
<protein>
    <recommendedName>
        <fullName evidence="3">CHAP domain-containing protein</fullName>
    </recommendedName>
</protein>
<name>A0ABT2HYJ9_9MICO</name>
<evidence type="ECO:0000313" key="2">
    <source>
        <dbReference type="Proteomes" id="UP001525379"/>
    </source>
</evidence>